<dbReference type="InterPro" id="IPR036565">
    <property type="entry name" value="Mur-like_cat_sf"/>
</dbReference>
<evidence type="ECO:0000256" key="1">
    <source>
        <dbReference type="ARBA" id="ARBA00001946"/>
    </source>
</evidence>
<evidence type="ECO:0000256" key="9">
    <source>
        <dbReference type="ARBA" id="ARBA00047493"/>
    </source>
</evidence>
<evidence type="ECO:0000313" key="13">
    <source>
        <dbReference type="Proteomes" id="UP000473278"/>
    </source>
</evidence>
<dbReference type="FunFam" id="3.40.1190.10:FF:000011">
    <property type="entry name" value="Folylpolyglutamate synthase/dihydrofolate synthase"/>
    <property type="match status" value="1"/>
</dbReference>
<sequence>MPFKSYEAVREYLESIPMFQSSGKSAADFNLNRFRKFCRAAGDAQNDFPTIHVGGTNGKGSTCHILASVYQQSGYKTGLYTSPHILDFSERFKVNGKEITEKALLDFFNSHESLLKSFRLTYFEISTAIAFWYFSDMKVDLAIIEVGLGGRLDATNVITPEVSVITNVSLDHTDILGETVAEIAAEKGGIIKQAKPVVFGNLNEDAKNVLKKIAQDKEAPVHDIQELHPEFKSGTYFLHPDEKEMRLESDLNAPVQVYNLAAAFVVSRLQKDRFPVSDDQYRMGVSNVRTLYPSLGRFEKVHNRFKWYFDGAHNFEAVRSMKESAERLAPLKECTVVLSMMSDKVNRKLINEFSVFNKIFYHELNTQRAATLDQVQALLPTVRPFPVTKNEQKRLFEEFETELVIFTGSFYFYSTVRDWIASFVNDR</sequence>
<dbReference type="InterPro" id="IPR036615">
    <property type="entry name" value="Mur_ligase_C_dom_sf"/>
</dbReference>
<dbReference type="GO" id="GO:0004326">
    <property type="term" value="F:tetrahydrofolylpolyglutamate synthase activity"/>
    <property type="evidence" value="ECO:0007669"/>
    <property type="project" value="UniProtKB-EC"/>
</dbReference>
<keyword evidence="7 10" id="KW-0067">ATP-binding</keyword>
<dbReference type="AlphaFoldDB" id="A0A6M1SVT8"/>
<evidence type="ECO:0000256" key="4">
    <source>
        <dbReference type="ARBA" id="ARBA00022598"/>
    </source>
</evidence>
<accession>A0A6M1SVT8</accession>
<evidence type="ECO:0000256" key="3">
    <source>
        <dbReference type="ARBA" id="ARBA00013025"/>
    </source>
</evidence>
<evidence type="ECO:0000256" key="6">
    <source>
        <dbReference type="ARBA" id="ARBA00022741"/>
    </source>
</evidence>
<dbReference type="SUPFAM" id="SSF53244">
    <property type="entry name" value="MurD-like peptide ligases, peptide-binding domain"/>
    <property type="match status" value="1"/>
</dbReference>
<evidence type="ECO:0000256" key="2">
    <source>
        <dbReference type="ARBA" id="ARBA00008276"/>
    </source>
</evidence>
<dbReference type="Gene3D" id="3.90.190.20">
    <property type="entry name" value="Mur ligase, C-terminal domain"/>
    <property type="match status" value="1"/>
</dbReference>
<comment type="catalytic activity">
    <reaction evidence="9">
        <text>(6S)-5,6,7,8-tetrahydrofolyl-(gamma-L-Glu)(n) + L-glutamate + ATP = (6S)-5,6,7,8-tetrahydrofolyl-(gamma-L-Glu)(n+1) + ADP + phosphate + H(+)</text>
        <dbReference type="Rhea" id="RHEA:10580"/>
        <dbReference type="Rhea" id="RHEA-COMP:14738"/>
        <dbReference type="Rhea" id="RHEA-COMP:14740"/>
        <dbReference type="ChEBI" id="CHEBI:15378"/>
        <dbReference type="ChEBI" id="CHEBI:29985"/>
        <dbReference type="ChEBI" id="CHEBI:30616"/>
        <dbReference type="ChEBI" id="CHEBI:43474"/>
        <dbReference type="ChEBI" id="CHEBI:141005"/>
        <dbReference type="ChEBI" id="CHEBI:456216"/>
        <dbReference type="EC" id="6.3.2.17"/>
    </reaction>
</comment>
<comment type="similarity">
    <text evidence="2 10">Belongs to the folylpolyglutamate synthase family.</text>
</comment>
<keyword evidence="13" id="KW-1185">Reference proteome</keyword>
<dbReference type="PIRSF" id="PIRSF001563">
    <property type="entry name" value="Folylpolyglu_synth"/>
    <property type="match status" value="1"/>
</dbReference>
<dbReference type="InterPro" id="IPR018109">
    <property type="entry name" value="Folylpolyglutamate_synth_CS"/>
</dbReference>
<dbReference type="EMBL" id="JAALLT010000003">
    <property type="protein sequence ID" value="NGP77002.1"/>
    <property type="molecule type" value="Genomic_DNA"/>
</dbReference>
<dbReference type="EC" id="6.3.2.17" evidence="3"/>
<comment type="cofactor">
    <cofactor evidence="1">
        <name>Mg(2+)</name>
        <dbReference type="ChEBI" id="CHEBI:18420"/>
    </cofactor>
</comment>
<organism evidence="12 13">
    <name type="scientific">Halalkalibaculum roseum</name>
    <dbReference type="NCBI Taxonomy" id="2709311"/>
    <lineage>
        <taxon>Bacteria</taxon>
        <taxon>Pseudomonadati</taxon>
        <taxon>Balneolota</taxon>
        <taxon>Balneolia</taxon>
        <taxon>Balneolales</taxon>
        <taxon>Balneolaceae</taxon>
        <taxon>Halalkalibaculum</taxon>
    </lineage>
</organism>
<evidence type="ECO:0000256" key="10">
    <source>
        <dbReference type="PIRNR" id="PIRNR001563"/>
    </source>
</evidence>
<dbReference type="SUPFAM" id="SSF53623">
    <property type="entry name" value="MurD-like peptide ligases, catalytic domain"/>
    <property type="match status" value="1"/>
</dbReference>
<dbReference type="NCBIfam" id="TIGR01499">
    <property type="entry name" value="folC"/>
    <property type="match status" value="1"/>
</dbReference>
<dbReference type="GO" id="GO:0046872">
    <property type="term" value="F:metal ion binding"/>
    <property type="evidence" value="ECO:0007669"/>
    <property type="project" value="UniProtKB-KW"/>
</dbReference>
<dbReference type="Gene3D" id="3.40.1190.10">
    <property type="entry name" value="Mur-like, catalytic domain"/>
    <property type="match status" value="1"/>
</dbReference>
<dbReference type="PANTHER" id="PTHR11136:SF0">
    <property type="entry name" value="DIHYDROFOLATE SYNTHETASE-RELATED"/>
    <property type="match status" value="1"/>
</dbReference>
<evidence type="ECO:0000313" key="12">
    <source>
        <dbReference type="EMBL" id="NGP77002.1"/>
    </source>
</evidence>
<evidence type="ECO:0000256" key="8">
    <source>
        <dbReference type="ARBA" id="ARBA00022842"/>
    </source>
</evidence>
<keyword evidence="8" id="KW-0460">Magnesium</keyword>
<dbReference type="PANTHER" id="PTHR11136">
    <property type="entry name" value="FOLYLPOLYGLUTAMATE SYNTHASE-RELATED"/>
    <property type="match status" value="1"/>
</dbReference>
<evidence type="ECO:0000256" key="5">
    <source>
        <dbReference type="ARBA" id="ARBA00022723"/>
    </source>
</evidence>
<feature type="domain" description="Mur ligase central" evidence="11">
    <location>
        <begin position="53"/>
        <end position="266"/>
    </location>
</feature>
<proteinExistence type="inferred from homology"/>
<dbReference type="RefSeq" id="WP_165141950.1">
    <property type="nucleotide sequence ID" value="NZ_JAALLT010000003.1"/>
</dbReference>
<protein>
    <recommendedName>
        <fullName evidence="3">tetrahydrofolate synthase</fullName>
        <ecNumber evidence="3">6.3.2.17</ecNumber>
    </recommendedName>
</protein>
<keyword evidence="6 10" id="KW-0547">Nucleotide-binding</keyword>
<evidence type="ECO:0000259" key="11">
    <source>
        <dbReference type="Pfam" id="PF08245"/>
    </source>
</evidence>
<dbReference type="InterPro" id="IPR013221">
    <property type="entry name" value="Mur_ligase_cen"/>
</dbReference>
<dbReference type="Proteomes" id="UP000473278">
    <property type="component" value="Unassembled WGS sequence"/>
</dbReference>
<gene>
    <name evidence="12" type="ORF">G3570_10185</name>
</gene>
<dbReference type="InterPro" id="IPR001645">
    <property type="entry name" value="Folylpolyglutamate_synth"/>
</dbReference>
<dbReference type="GO" id="GO:0008841">
    <property type="term" value="F:dihydrofolate synthase activity"/>
    <property type="evidence" value="ECO:0007669"/>
    <property type="project" value="TreeGrafter"/>
</dbReference>
<comment type="caution">
    <text evidence="12">The sequence shown here is derived from an EMBL/GenBank/DDBJ whole genome shotgun (WGS) entry which is preliminary data.</text>
</comment>
<keyword evidence="5" id="KW-0479">Metal-binding</keyword>
<evidence type="ECO:0000256" key="7">
    <source>
        <dbReference type="ARBA" id="ARBA00022840"/>
    </source>
</evidence>
<name>A0A6M1SVT8_9BACT</name>
<dbReference type="PROSITE" id="PS01012">
    <property type="entry name" value="FOLYLPOLYGLU_SYNT_2"/>
    <property type="match status" value="1"/>
</dbReference>
<keyword evidence="4 10" id="KW-0436">Ligase</keyword>
<dbReference type="Pfam" id="PF08245">
    <property type="entry name" value="Mur_ligase_M"/>
    <property type="match status" value="1"/>
</dbReference>
<reference evidence="12 13" key="1">
    <citation type="submission" date="2020-02" db="EMBL/GenBank/DDBJ databases">
        <title>Balneolaceae bacterium YR4-1, complete genome.</title>
        <authorList>
            <person name="Li Y."/>
            <person name="Wu S."/>
        </authorList>
    </citation>
    <scope>NUCLEOTIDE SEQUENCE [LARGE SCALE GENOMIC DNA]</scope>
    <source>
        <strain evidence="12 13">YR4-1</strain>
    </source>
</reference>
<dbReference type="GO" id="GO:0005737">
    <property type="term" value="C:cytoplasm"/>
    <property type="evidence" value="ECO:0007669"/>
    <property type="project" value="TreeGrafter"/>
</dbReference>
<dbReference type="GO" id="GO:0005524">
    <property type="term" value="F:ATP binding"/>
    <property type="evidence" value="ECO:0007669"/>
    <property type="project" value="UniProtKB-KW"/>
</dbReference>